<proteinExistence type="predicted"/>
<reference evidence="2" key="1">
    <citation type="submission" date="2016-10" db="EMBL/GenBank/DDBJ databases">
        <title>Sequence of Gallionella enrichment culture.</title>
        <authorList>
            <person name="Poehlein A."/>
            <person name="Muehling M."/>
            <person name="Daniel R."/>
        </authorList>
    </citation>
    <scope>NUCLEOTIDE SEQUENCE</scope>
</reference>
<protein>
    <submittedName>
        <fullName evidence="2">Uncharacterized protein</fullName>
    </submittedName>
</protein>
<gene>
    <name evidence="2" type="ORF">GALL_497800</name>
</gene>
<dbReference type="EMBL" id="MLJW01005199">
    <property type="protein sequence ID" value="OIQ68624.1"/>
    <property type="molecule type" value="Genomic_DNA"/>
</dbReference>
<evidence type="ECO:0000256" key="1">
    <source>
        <dbReference type="SAM" id="MobiDB-lite"/>
    </source>
</evidence>
<accession>A0A1J5PCZ3</accession>
<sequence>MANKEQKSNANQKKEAKLTLKEKRIKKQDKKDEKKF</sequence>
<organism evidence="2">
    <name type="scientific">mine drainage metagenome</name>
    <dbReference type="NCBI Taxonomy" id="410659"/>
    <lineage>
        <taxon>unclassified sequences</taxon>
        <taxon>metagenomes</taxon>
        <taxon>ecological metagenomes</taxon>
    </lineage>
</organism>
<comment type="caution">
    <text evidence="2">The sequence shown here is derived from an EMBL/GenBank/DDBJ whole genome shotgun (WGS) entry which is preliminary data.</text>
</comment>
<feature type="compositionally biased region" description="Basic and acidic residues" evidence="1">
    <location>
        <begin position="1"/>
        <end position="22"/>
    </location>
</feature>
<dbReference type="AlphaFoldDB" id="A0A1J5PCZ3"/>
<feature type="region of interest" description="Disordered" evidence="1">
    <location>
        <begin position="1"/>
        <end position="36"/>
    </location>
</feature>
<evidence type="ECO:0000313" key="2">
    <source>
        <dbReference type="EMBL" id="OIQ68624.1"/>
    </source>
</evidence>
<name>A0A1J5PCZ3_9ZZZZ</name>